<accession>A0AB40CJY3</accession>
<feature type="compositionally biased region" description="Basic and acidic residues" evidence="3">
    <location>
        <begin position="269"/>
        <end position="278"/>
    </location>
</feature>
<evidence type="ECO:0000313" key="6">
    <source>
        <dbReference type="RefSeq" id="XP_039140288.1"/>
    </source>
</evidence>
<dbReference type="RefSeq" id="XP_039140288.1">
    <property type="nucleotide sequence ID" value="XM_039284354.1"/>
</dbReference>
<evidence type="ECO:0000259" key="4">
    <source>
        <dbReference type="PROSITE" id="PS50011"/>
    </source>
</evidence>
<proteinExistence type="predicted"/>
<dbReference type="Gene3D" id="1.10.510.10">
    <property type="entry name" value="Transferase(Phosphotransferase) domain 1"/>
    <property type="match status" value="1"/>
</dbReference>
<keyword evidence="1" id="KW-0547">Nucleotide-binding</keyword>
<dbReference type="Gene3D" id="3.30.200.20">
    <property type="entry name" value="Phosphorylase Kinase, domain 1"/>
    <property type="match status" value="1"/>
</dbReference>
<dbReference type="InterPro" id="IPR000719">
    <property type="entry name" value="Prot_kinase_dom"/>
</dbReference>
<dbReference type="PANTHER" id="PTHR47989:SF45">
    <property type="entry name" value="OS01G0709500 PROTEIN"/>
    <property type="match status" value="1"/>
</dbReference>
<evidence type="ECO:0000313" key="5">
    <source>
        <dbReference type="Proteomes" id="UP001515500"/>
    </source>
</evidence>
<evidence type="ECO:0000256" key="3">
    <source>
        <dbReference type="SAM" id="MobiDB-lite"/>
    </source>
</evidence>
<dbReference type="GO" id="GO:0004713">
    <property type="term" value="F:protein tyrosine kinase activity"/>
    <property type="evidence" value="ECO:0007669"/>
    <property type="project" value="InterPro"/>
</dbReference>
<name>A0AB40CJY3_DIOCR</name>
<evidence type="ECO:0000256" key="2">
    <source>
        <dbReference type="ARBA" id="ARBA00022840"/>
    </source>
</evidence>
<sequence length="757" mass="83699">MSPSSQGGGRESVVLVAVRAEGELSKTALAWALTHIVRPGDLVTLLAVLPGLHDSPGKGVWRRMLRGFPKLNAATDARRRERRCQISASCSQMALQIDGQSEINVRIKVVGSEEEISPGGAGVVAAEANRIGADWVVLDKQLKQEEKHCMEQLQCNIVAMKGSHARVLRLNLGETQRPCLNISSSSSALNLEPSEIYPYNKIIKNSLSNSSTGSSSMYVCGNNPLFSEVQTKKLMISRGSSSLNDLYASDSDGSRRASPRYANPSLEFNNRDAGHTDSCRANPNNNHHHSGSGHDGVYWIPEYISEDAPIVQRCKSSERNNKPPTTVRNLKGEFSEYDRKSLLQKLKLHRYLAKERMHVSDVREAVSLHGNTPSIPPPLCSLCRHKAPLFGKPPRQFTYQELEEATHGFSDENLLADGWSGRVHRGMLQDGRAVAVKQLKTTGRNNLRGVEEFLTEVEMLSRAQHRNVVMLVGFCIEENVRVLVYEYICNGSLDFHLYGQEKAPLDWHARVKIAMGVARGLRYLHEDCRVGFVVHRDIRPNNILLTHDLDPLFGDLSITRRQTEYSPCVGTNVPQTFGHLAPEYIEYGIETEKADVYAFGVVLLELITGCRAMDSSRPKGQQFLAQWARPLLSQAAMDGQSCTVMVNRYLDPRLNQGQVGLLSQPLRAMTCAASLCLRREPETRPSMSKVLRVLEGNALVDAHVSVDSIGSRSGRISGDHFPGDGTRIQTGGSMSLRFPNEVVSGALCADQAWPLFS</sequence>
<dbReference type="AlphaFoldDB" id="A0AB40CJY3"/>
<organism evidence="5 6">
    <name type="scientific">Dioscorea cayennensis subsp. rotundata</name>
    <name type="common">White Guinea yam</name>
    <name type="synonym">Dioscorea rotundata</name>
    <dbReference type="NCBI Taxonomy" id="55577"/>
    <lineage>
        <taxon>Eukaryota</taxon>
        <taxon>Viridiplantae</taxon>
        <taxon>Streptophyta</taxon>
        <taxon>Embryophyta</taxon>
        <taxon>Tracheophyta</taxon>
        <taxon>Spermatophyta</taxon>
        <taxon>Magnoliopsida</taxon>
        <taxon>Liliopsida</taxon>
        <taxon>Dioscoreales</taxon>
        <taxon>Dioscoreaceae</taxon>
        <taxon>Dioscorea</taxon>
    </lineage>
</organism>
<dbReference type="PROSITE" id="PS50011">
    <property type="entry name" value="PROTEIN_KINASE_DOM"/>
    <property type="match status" value="1"/>
</dbReference>
<dbReference type="GO" id="GO:0005524">
    <property type="term" value="F:ATP binding"/>
    <property type="evidence" value="ECO:0007669"/>
    <property type="project" value="UniProtKB-KW"/>
</dbReference>
<protein>
    <submittedName>
        <fullName evidence="6">Inactive protein kinase SELMODRAFT_444075-like</fullName>
    </submittedName>
</protein>
<dbReference type="InterPro" id="IPR020635">
    <property type="entry name" value="Tyr_kinase_cat_dom"/>
</dbReference>
<feature type="domain" description="Protein kinase" evidence="4">
    <location>
        <begin position="409"/>
        <end position="700"/>
    </location>
</feature>
<dbReference type="PROSITE" id="PS00109">
    <property type="entry name" value="PROTEIN_KINASE_TYR"/>
    <property type="match status" value="1"/>
</dbReference>
<feature type="region of interest" description="Disordered" evidence="3">
    <location>
        <begin position="247"/>
        <end position="293"/>
    </location>
</feature>
<dbReference type="Proteomes" id="UP001515500">
    <property type="component" value="Chromosome 2"/>
</dbReference>
<gene>
    <name evidence="6" type="primary">LOC120277490</name>
</gene>
<reference evidence="6" key="1">
    <citation type="submission" date="2025-08" db="UniProtKB">
        <authorList>
            <consortium name="RefSeq"/>
        </authorList>
    </citation>
    <scope>IDENTIFICATION</scope>
</reference>
<keyword evidence="5" id="KW-1185">Reference proteome</keyword>
<dbReference type="SUPFAM" id="SSF56112">
    <property type="entry name" value="Protein kinase-like (PK-like)"/>
    <property type="match status" value="1"/>
</dbReference>
<dbReference type="InterPro" id="IPR001245">
    <property type="entry name" value="Ser-Thr/Tyr_kinase_cat_dom"/>
</dbReference>
<dbReference type="SMART" id="SM00219">
    <property type="entry name" value="TyrKc"/>
    <property type="match status" value="1"/>
</dbReference>
<dbReference type="PANTHER" id="PTHR47989">
    <property type="entry name" value="OS01G0750732 PROTEIN"/>
    <property type="match status" value="1"/>
</dbReference>
<evidence type="ECO:0000256" key="1">
    <source>
        <dbReference type="ARBA" id="ARBA00022741"/>
    </source>
</evidence>
<dbReference type="InterPro" id="IPR008266">
    <property type="entry name" value="Tyr_kinase_AS"/>
</dbReference>
<dbReference type="Pfam" id="PF07714">
    <property type="entry name" value="PK_Tyr_Ser-Thr"/>
    <property type="match status" value="1"/>
</dbReference>
<keyword evidence="2" id="KW-0067">ATP-binding</keyword>
<dbReference type="InterPro" id="IPR011009">
    <property type="entry name" value="Kinase-like_dom_sf"/>
</dbReference>
<dbReference type="FunFam" id="3.30.200.20:FF:000162">
    <property type="entry name" value="Adenine nucleotide alpha hydrolase-like domain kinase"/>
    <property type="match status" value="1"/>
</dbReference>
<dbReference type="GeneID" id="120277490"/>